<feature type="coiled-coil region" evidence="8">
    <location>
        <begin position="19"/>
        <end position="49"/>
    </location>
</feature>
<name>A0ABM0URX2_CAMSA</name>
<evidence type="ECO:0000313" key="11">
    <source>
        <dbReference type="RefSeq" id="XP_010445230.1"/>
    </source>
</evidence>
<comment type="subunit">
    <text evidence="7">Associated with the spliceosome.</text>
</comment>
<evidence type="ECO:0000313" key="10">
    <source>
        <dbReference type="Proteomes" id="UP000694864"/>
    </source>
</evidence>
<dbReference type="PANTHER" id="PTHR12942:SF2">
    <property type="entry name" value="PRE-MRNA-SPLICING FACTOR SLU7"/>
    <property type="match status" value="1"/>
</dbReference>
<keyword evidence="10" id="KW-1185">Reference proteome</keyword>
<dbReference type="GeneID" id="104727865"/>
<dbReference type="Proteomes" id="UP000694864">
    <property type="component" value="Chromosome 11"/>
</dbReference>
<evidence type="ECO:0000256" key="2">
    <source>
        <dbReference type="ARBA" id="ARBA00007203"/>
    </source>
</evidence>
<dbReference type="Pfam" id="PF11708">
    <property type="entry name" value="Slu7"/>
    <property type="match status" value="1"/>
</dbReference>
<evidence type="ECO:0000256" key="4">
    <source>
        <dbReference type="ARBA" id="ARBA00022728"/>
    </source>
</evidence>
<dbReference type="InterPro" id="IPR021715">
    <property type="entry name" value="Slu7_dom"/>
</dbReference>
<evidence type="ECO:0000256" key="3">
    <source>
        <dbReference type="ARBA" id="ARBA00022664"/>
    </source>
</evidence>
<evidence type="ECO:0000256" key="5">
    <source>
        <dbReference type="ARBA" id="ARBA00023187"/>
    </source>
</evidence>
<keyword evidence="6 7" id="KW-0539">Nucleus</keyword>
<sequence length="302" mass="34547">MKIKKDYAAKRDPWDGYDFSKYNAKMDLLDQAKEEARKKNLQKAMMRKLDDPKVGDAGVDESKKQMDPANKATGTRYIWNPLFISSSLESSSSVLYLVSGTHEDTAKYLLNLAEESAYYDPKSRSMREDPLPDADPNEKFYSGDNHLRNSGQALEFEQLNAHSYDAFDKGIHMQAAPSQAELIYKSYKASEDKQRTQNMDAIISKYGNAAATAENPMALLLGQSEREAHYDGAGRIRKGQEMKLSEKYAEDIYINNHTSVWGSWWNAHRWGYQCCKQTVKNSFCTAECPEKVQDLRRREEKD</sequence>
<protein>
    <recommendedName>
        <fullName evidence="7">Pre-mRNA-splicing factor SLU7</fullName>
    </recommendedName>
</protein>
<evidence type="ECO:0000256" key="7">
    <source>
        <dbReference type="RuleBase" id="RU367071"/>
    </source>
</evidence>
<organism evidence="10 11">
    <name type="scientific">Camelina sativa</name>
    <name type="common">False flax</name>
    <name type="synonym">Myagrum sativum</name>
    <dbReference type="NCBI Taxonomy" id="90675"/>
    <lineage>
        <taxon>Eukaryota</taxon>
        <taxon>Viridiplantae</taxon>
        <taxon>Streptophyta</taxon>
        <taxon>Embryophyta</taxon>
        <taxon>Tracheophyta</taxon>
        <taxon>Spermatophyta</taxon>
        <taxon>Magnoliopsida</taxon>
        <taxon>eudicotyledons</taxon>
        <taxon>Gunneridae</taxon>
        <taxon>Pentapetalae</taxon>
        <taxon>rosids</taxon>
        <taxon>malvids</taxon>
        <taxon>Brassicales</taxon>
        <taxon>Brassicaceae</taxon>
        <taxon>Camelineae</taxon>
        <taxon>Camelina</taxon>
    </lineage>
</organism>
<feature type="domain" description="Pre-mRNA-splicing factor SLU7" evidence="9">
    <location>
        <begin position="6"/>
        <end position="263"/>
    </location>
</feature>
<dbReference type="InterPro" id="IPR039974">
    <property type="entry name" value="Splicing_factor_SLU7"/>
</dbReference>
<keyword evidence="5 7" id="KW-0508">mRNA splicing</keyword>
<reference evidence="11" key="2">
    <citation type="submission" date="2025-08" db="UniProtKB">
        <authorList>
            <consortium name="RefSeq"/>
        </authorList>
    </citation>
    <scope>IDENTIFICATION</scope>
    <source>
        <tissue evidence="11">Leaf</tissue>
    </source>
</reference>
<comment type="similarity">
    <text evidence="2 7">Belongs to the SLU7 family.</text>
</comment>
<keyword evidence="3 7" id="KW-0507">mRNA processing</keyword>
<comment type="subcellular location">
    <subcellularLocation>
        <location evidence="1 7">Nucleus</location>
    </subcellularLocation>
</comment>
<evidence type="ECO:0000256" key="6">
    <source>
        <dbReference type="ARBA" id="ARBA00023242"/>
    </source>
</evidence>
<comment type="function">
    <text evidence="7">Involved in pre-mRNA splicing.</text>
</comment>
<accession>A0ABM0URX2</accession>
<dbReference type="PANTHER" id="PTHR12942">
    <property type="entry name" value="STEP II SPLICING FACTOR SLU7"/>
    <property type="match status" value="1"/>
</dbReference>
<evidence type="ECO:0000256" key="1">
    <source>
        <dbReference type="ARBA" id="ARBA00004123"/>
    </source>
</evidence>
<keyword evidence="4 7" id="KW-0747">Spliceosome</keyword>
<evidence type="ECO:0000256" key="8">
    <source>
        <dbReference type="SAM" id="Coils"/>
    </source>
</evidence>
<keyword evidence="8" id="KW-0175">Coiled coil</keyword>
<dbReference type="RefSeq" id="XP_010445230.1">
    <property type="nucleotide sequence ID" value="XM_010446928.1"/>
</dbReference>
<proteinExistence type="inferred from homology"/>
<reference evidence="10" key="1">
    <citation type="journal article" date="2014" name="Nat. Commun.">
        <title>The emerging biofuel crop Camelina sativa retains a highly undifferentiated hexaploid genome structure.</title>
        <authorList>
            <person name="Kagale S."/>
            <person name="Koh C."/>
            <person name="Nixon J."/>
            <person name="Bollina V."/>
            <person name="Clarke W.E."/>
            <person name="Tuteja R."/>
            <person name="Spillane C."/>
            <person name="Robinson S.J."/>
            <person name="Links M.G."/>
            <person name="Clarke C."/>
            <person name="Higgins E.E."/>
            <person name="Huebert T."/>
            <person name="Sharpe A.G."/>
            <person name="Parkin I.A."/>
        </authorList>
    </citation>
    <scope>NUCLEOTIDE SEQUENCE [LARGE SCALE GENOMIC DNA]</scope>
    <source>
        <strain evidence="10">cv. DH55</strain>
    </source>
</reference>
<evidence type="ECO:0000259" key="9">
    <source>
        <dbReference type="Pfam" id="PF11708"/>
    </source>
</evidence>
<gene>
    <name evidence="11" type="primary">LOC104727865</name>
</gene>